<dbReference type="Gene3D" id="3.40.720.10">
    <property type="entry name" value="Alkaline Phosphatase, subunit A"/>
    <property type="match status" value="1"/>
</dbReference>
<dbReference type="Gene3D" id="3.30.1120.10">
    <property type="match status" value="1"/>
</dbReference>
<evidence type="ECO:0000256" key="2">
    <source>
        <dbReference type="ARBA" id="ARBA00022723"/>
    </source>
</evidence>
<evidence type="ECO:0000256" key="3">
    <source>
        <dbReference type="ARBA" id="ARBA00022801"/>
    </source>
</evidence>
<reference evidence="6 7" key="1">
    <citation type="submission" date="2019-03" db="EMBL/GenBank/DDBJ databases">
        <title>Genomics of glacier-inhabiting Cryobacterium strains.</title>
        <authorList>
            <person name="Liu Q."/>
            <person name="Xin Y.-H."/>
        </authorList>
    </citation>
    <scope>NUCLEOTIDE SEQUENCE [LARGE SCALE GENOMIC DNA]</scope>
    <source>
        <strain evidence="6 7">Sr47</strain>
    </source>
</reference>
<proteinExistence type="inferred from homology"/>
<dbReference type="InterPro" id="IPR024607">
    <property type="entry name" value="Sulfatase_CS"/>
</dbReference>
<dbReference type="Pfam" id="PF00884">
    <property type="entry name" value="Sulfatase"/>
    <property type="match status" value="1"/>
</dbReference>
<evidence type="ECO:0000256" key="4">
    <source>
        <dbReference type="ARBA" id="ARBA00022837"/>
    </source>
</evidence>
<evidence type="ECO:0000313" key="7">
    <source>
        <dbReference type="Proteomes" id="UP000297866"/>
    </source>
</evidence>
<evidence type="ECO:0000313" key="6">
    <source>
        <dbReference type="EMBL" id="TFB53619.1"/>
    </source>
</evidence>
<dbReference type="GO" id="GO:0004065">
    <property type="term" value="F:arylsulfatase activity"/>
    <property type="evidence" value="ECO:0007669"/>
    <property type="project" value="TreeGrafter"/>
</dbReference>
<dbReference type="CDD" id="cd16143">
    <property type="entry name" value="ARS_like"/>
    <property type="match status" value="1"/>
</dbReference>
<dbReference type="OrthoDB" id="9777306at2"/>
<evidence type="ECO:0000256" key="1">
    <source>
        <dbReference type="ARBA" id="ARBA00008779"/>
    </source>
</evidence>
<comment type="similarity">
    <text evidence="1">Belongs to the sulfatase family.</text>
</comment>
<sequence>MRAGVLPALPPGRPVRPVGGLLDHAHRFPLREVLGMNTRKAPPNVVLILADDMGWGDLGCYGATHIDTPQIDRLAAKGVRALDAHSSSAVCTPSRYGVLTGRYCWRGPLKSGVLGPFSPPIIEPGRTTIASLLRANGYRTGAFGKWHLGLGWTSNDGSVCDAFSTPESAAWDPLNPEPEIDYSVPLTGGPLELGFDRFFGTAGSLDMPPYCFIDQDRPLGALVAQKQLVGNQRPGLAADDWVDSDVDARVVRQAVDWLETAGTTPFFLYLATAAPHRPNVPPVFAAGTSRAGVRGDCVGVVDWAVGQVVEALERLGMLDDTLLIVTSDNGAPTRFPEESDPAHAPNGPWRGQKADIWEGGHREPFVVHWPAGIPESGVIEQAISLTDLLPTIAAATDCALPEGAAEDGRSILYLLRGSADGVDRTLVHHSNDGSFGVRRGRYKAVFSTGSGGFSEPVGHPAEPPQRGTLFDLVSDPGEQSDLWEARPEIVAELHAELEAERTRP</sequence>
<keyword evidence="4" id="KW-0106">Calcium</keyword>
<dbReference type="PANTHER" id="PTHR42693:SF53">
    <property type="entry name" value="ENDO-4-O-SULFATASE"/>
    <property type="match status" value="1"/>
</dbReference>
<dbReference type="PROSITE" id="PS00523">
    <property type="entry name" value="SULFATASE_1"/>
    <property type="match status" value="1"/>
</dbReference>
<organism evidence="6 7">
    <name type="scientific">Cryobacterium tagatosivorans</name>
    <dbReference type="NCBI Taxonomy" id="1259199"/>
    <lineage>
        <taxon>Bacteria</taxon>
        <taxon>Bacillati</taxon>
        <taxon>Actinomycetota</taxon>
        <taxon>Actinomycetes</taxon>
        <taxon>Micrococcales</taxon>
        <taxon>Microbacteriaceae</taxon>
        <taxon>Cryobacterium</taxon>
    </lineage>
</organism>
<dbReference type="PANTHER" id="PTHR42693">
    <property type="entry name" value="ARYLSULFATASE FAMILY MEMBER"/>
    <property type="match status" value="1"/>
</dbReference>
<dbReference type="AlphaFoldDB" id="A0A4R8UHY4"/>
<keyword evidence="2" id="KW-0479">Metal-binding</keyword>
<gene>
    <name evidence="6" type="ORF">E3O23_04630</name>
</gene>
<dbReference type="GO" id="GO:0046872">
    <property type="term" value="F:metal ion binding"/>
    <property type="evidence" value="ECO:0007669"/>
    <property type="project" value="UniProtKB-KW"/>
</dbReference>
<comment type="caution">
    <text evidence="6">The sequence shown here is derived from an EMBL/GenBank/DDBJ whole genome shotgun (WGS) entry which is preliminary data.</text>
</comment>
<accession>A0A4R8UHY4</accession>
<feature type="domain" description="Sulfatase N-terminal" evidence="5">
    <location>
        <begin position="43"/>
        <end position="397"/>
    </location>
</feature>
<evidence type="ECO:0000259" key="5">
    <source>
        <dbReference type="Pfam" id="PF00884"/>
    </source>
</evidence>
<dbReference type="InterPro" id="IPR050738">
    <property type="entry name" value="Sulfatase"/>
</dbReference>
<protein>
    <submittedName>
        <fullName evidence="6">Arylsulfatase</fullName>
    </submittedName>
</protein>
<dbReference type="SUPFAM" id="SSF53649">
    <property type="entry name" value="Alkaline phosphatase-like"/>
    <property type="match status" value="1"/>
</dbReference>
<keyword evidence="3" id="KW-0378">Hydrolase</keyword>
<keyword evidence="7" id="KW-1185">Reference proteome</keyword>
<dbReference type="InterPro" id="IPR017850">
    <property type="entry name" value="Alkaline_phosphatase_core_sf"/>
</dbReference>
<dbReference type="Proteomes" id="UP000297866">
    <property type="component" value="Unassembled WGS sequence"/>
</dbReference>
<name>A0A4R8UHY4_9MICO</name>
<dbReference type="InterPro" id="IPR000917">
    <property type="entry name" value="Sulfatase_N"/>
</dbReference>
<dbReference type="EMBL" id="SOEZ01000024">
    <property type="protein sequence ID" value="TFB53619.1"/>
    <property type="molecule type" value="Genomic_DNA"/>
</dbReference>